<accession>A0A0P6YZS8</accession>
<keyword evidence="3" id="KW-1185">Reference proteome</keyword>
<dbReference type="CDD" id="cd02440">
    <property type="entry name" value="AdoMet_MTases"/>
    <property type="match status" value="1"/>
</dbReference>
<dbReference type="Gene3D" id="3.40.50.150">
    <property type="entry name" value="Vaccinia Virus protein VP39"/>
    <property type="match status" value="1"/>
</dbReference>
<dbReference type="PANTHER" id="PTHR42912">
    <property type="entry name" value="METHYLTRANSFERASE"/>
    <property type="match status" value="1"/>
</dbReference>
<gene>
    <name evidence="2" type="ORF">SE18_04845</name>
</gene>
<reference evidence="2 3" key="1">
    <citation type="submission" date="2015-07" db="EMBL/GenBank/DDBJ databases">
        <title>Whole genome sequence of Herpetosiphon geysericola DSM 7119.</title>
        <authorList>
            <person name="Hemp J."/>
            <person name="Ward L.M."/>
            <person name="Pace L.A."/>
            <person name="Fischer W.W."/>
        </authorList>
    </citation>
    <scope>NUCLEOTIDE SEQUENCE [LARGE SCALE GENOMIC DNA]</scope>
    <source>
        <strain evidence="2 3">DSM 7119</strain>
    </source>
</reference>
<dbReference type="GO" id="GO:0008757">
    <property type="term" value="F:S-adenosylmethionine-dependent methyltransferase activity"/>
    <property type="evidence" value="ECO:0007669"/>
    <property type="project" value="InterPro"/>
</dbReference>
<dbReference type="InterPro" id="IPR029063">
    <property type="entry name" value="SAM-dependent_MTases_sf"/>
</dbReference>
<name>A0A0P6YZS8_9CHLR</name>
<dbReference type="Pfam" id="PF08241">
    <property type="entry name" value="Methyltransf_11"/>
    <property type="match status" value="1"/>
</dbReference>
<dbReference type="InterPro" id="IPR050508">
    <property type="entry name" value="Methyltransf_Superfamily"/>
</dbReference>
<organism evidence="2 3">
    <name type="scientific">Herpetosiphon geysericola</name>
    <dbReference type="NCBI Taxonomy" id="70996"/>
    <lineage>
        <taxon>Bacteria</taxon>
        <taxon>Bacillati</taxon>
        <taxon>Chloroflexota</taxon>
        <taxon>Chloroflexia</taxon>
        <taxon>Herpetosiphonales</taxon>
        <taxon>Herpetosiphonaceae</taxon>
        <taxon>Herpetosiphon</taxon>
    </lineage>
</organism>
<evidence type="ECO:0000313" key="3">
    <source>
        <dbReference type="Proteomes" id="UP000050277"/>
    </source>
</evidence>
<dbReference type="SUPFAM" id="SSF53335">
    <property type="entry name" value="S-adenosyl-L-methionine-dependent methyltransferases"/>
    <property type="match status" value="1"/>
</dbReference>
<comment type="caution">
    <text evidence="2">The sequence shown here is derived from an EMBL/GenBank/DDBJ whole genome shotgun (WGS) entry which is preliminary data.</text>
</comment>
<sequence length="290" mass="33688">MDTADCIGETNMVVDTNETRLIEQIDHWVKPMNWRPDYASWREKRIWQERYQAERLALIERFGGELANTRILEISCGMGGTLVALAQAGAQPVATEFNRDYCQISKLRAARYDLNLPILNAVGEAVPFADNSFDLAICWDIVEHVQDPAAMLAELRRVIRPGGRVLLTIINRWAWRDPHYHIRGINWLPRTLADRLVANRLKTKQAMGLQDRQCLSEMHYYTMNQFRDLAQHHGFKVADMEALDIQHGSKRRAKGFKGKLRDLAYRLKLGLPAYYLYRDWVKGTYELVLW</sequence>
<evidence type="ECO:0000313" key="2">
    <source>
        <dbReference type="EMBL" id="KPL90708.1"/>
    </source>
</evidence>
<evidence type="ECO:0000259" key="1">
    <source>
        <dbReference type="Pfam" id="PF08241"/>
    </source>
</evidence>
<proteinExistence type="predicted"/>
<dbReference type="Proteomes" id="UP000050277">
    <property type="component" value="Unassembled WGS sequence"/>
</dbReference>
<dbReference type="STRING" id="70996.SE18_04845"/>
<dbReference type="InterPro" id="IPR013216">
    <property type="entry name" value="Methyltransf_11"/>
</dbReference>
<dbReference type="EMBL" id="LGKP01000010">
    <property type="protein sequence ID" value="KPL90708.1"/>
    <property type="molecule type" value="Genomic_DNA"/>
</dbReference>
<feature type="domain" description="Methyltransferase type 11" evidence="1">
    <location>
        <begin position="72"/>
        <end position="166"/>
    </location>
</feature>
<dbReference type="AlphaFoldDB" id="A0A0P6YZS8"/>
<protein>
    <recommendedName>
        <fullName evidence="1">Methyltransferase type 11 domain-containing protein</fullName>
    </recommendedName>
</protein>